<evidence type="ECO:0000256" key="3">
    <source>
        <dbReference type="ARBA" id="ARBA00022578"/>
    </source>
</evidence>
<keyword evidence="3" id="KW-0815">Transposition</keyword>
<dbReference type="GO" id="GO:0006313">
    <property type="term" value="P:DNA transposition"/>
    <property type="evidence" value="ECO:0007669"/>
    <property type="project" value="InterPro"/>
</dbReference>
<dbReference type="AlphaFoldDB" id="A0A6L9MJB8"/>
<dbReference type="GO" id="GO:0003677">
    <property type="term" value="F:DNA binding"/>
    <property type="evidence" value="ECO:0007669"/>
    <property type="project" value="UniProtKB-KW"/>
</dbReference>
<gene>
    <name evidence="9" type="ORF">GTW51_14580</name>
</gene>
<evidence type="ECO:0000256" key="4">
    <source>
        <dbReference type="ARBA" id="ARBA00023125"/>
    </source>
</evidence>
<dbReference type="InterPro" id="IPR047959">
    <property type="entry name" value="Transpos_IS5"/>
</dbReference>
<dbReference type="Pfam" id="PF05598">
    <property type="entry name" value="DUF772"/>
    <property type="match status" value="1"/>
</dbReference>
<feature type="domain" description="Transposase InsH N-terminal" evidence="8">
    <location>
        <begin position="18"/>
        <end position="112"/>
    </location>
</feature>
<evidence type="ECO:0000259" key="7">
    <source>
        <dbReference type="Pfam" id="PF01609"/>
    </source>
</evidence>
<dbReference type="RefSeq" id="WP_163044755.1">
    <property type="nucleotide sequence ID" value="NZ_JAAAMJ010000011.1"/>
</dbReference>
<evidence type="ECO:0000256" key="1">
    <source>
        <dbReference type="ARBA" id="ARBA00003544"/>
    </source>
</evidence>
<dbReference type="NCBIfam" id="NF033581">
    <property type="entry name" value="transpos_IS5_4"/>
    <property type="match status" value="1"/>
</dbReference>
<organism evidence="9 10">
    <name type="scientific">Aurantimonas aggregata</name>
    <dbReference type="NCBI Taxonomy" id="2047720"/>
    <lineage>
        <taxon>Bacteria</taxon>
        <taxon>Pseudomonadati</taxon>
        <taxon>Pseudomonadota</taxon>
        <taxon>Alphaproteobacteria</taxon>
        <taxon>Hyphomicrobiales</taxon>
        <taxon>Aurantimonadaceae</taxon>
        <taxon>Aurantimonas</taxon>
    </lineage>
</organism>
<dbReference type="GO" id="GO:0004803">
    <property type="term" value="F:transposase activity"/>
    <property type="evidence" value="ECO:0007669"/>
    <property type="project" value="InterPro"/>
</dbReference>
<evidence type="ECO:0000259" key="8">
    <source>
        <dbReference type="Pfam" id="PF05598"/>
    </source>
</evidence>
<sequence length="359" mass="40329">MRGQPGFWDVDERYVRLSEAGDPLEKLNAIVPWEIFRKPLSKALKRSDGAKGGRPPYDAVLMFKILVLQALYNLSDDQAEFQIQDRLSFTRFLGLGIAEKVPDAKTIWLFREHLADAGAIGNLFARFDRHLNKAGYLAMGGQIVDATIVAAPKQRNTEEEKTAIKAGEVPEAWKDKPAKLRQKDCDARWTVKFSKAKPAAEGKPQHIDIAVPAFGYKNHAAIDRPHGFIRGWSATSASAYDGAQLSTVVDRFNTGSKVWADTAYRSAKNEEWLEKNGYVSDIHRRKPKGRPMSERTSRANGRRSAIRSMVEHVFARQKGPMRLFIRTIGIVRAEVKIGMANLAYNLTRFVWHEGRGVPA</sequence>
<evidence type="ECO:0000313" key="9">
    <source>
        <dbReference type="EMBL" id="NDV87929.1"/>
    </source>
</evidence>
<name>A0A6L9MJB8_9HYPH</name>
<protein>
    <submittedName>
        <fullName evidence="9">IS5 family transposase</fullName>
    </submittedName>
</protein>
<evidence type="ECO:0000256" key="2">
    <source>
        <dbReference type="ARBA" id="ARBA00010075"/>
    </source>
</evidence>
<dbReference type="Pfam" id="PF01609">
    <property type="entry name" value="DDE_Tnp_1"/>
    <property type="match status" value="1"/>
</dbReference>
<comment type="function">
    <text evidence="1">Involved in the transposition of the insertion sequence IS5.</text>
</comment>
<evidence type="ECO:0000256" key="6">
    <source>
        <dbReference type="SAM" id="MobiDB-lite"/>
    </source>
</evidence>
<proteinExistence type="inferred from homology"/>
<evidence type="ECO:0000313" key="10">
    <source>
        <dbReference type="Proteomes" id="UP000476332"/>
    </source>
</evidence>
<accession>A0A6L9MJB8</accession>
<keyword evidence="5" id="KW-0233">DNA recombination</keyword>
<comment type="similarity">
    <text evidence="2">Belongs to the transposase 11 family.</text>
</comment>
<comment type="caution">
    <text evidence="9">The sequence shown here is derived from an EMBL/GenBank/DDBJ whole genome shotgun (WGS) entry which is preliminary data.</text>
</comment>
<feature type="domain" description="Transposase IS4-like" evidence="7">
    <location>
        <begin position="142"/>
        <end position="346"/>
    </location>
</feature>
<keyword evidence="10" id="KW-1185">Reference proteome</keyword>
<dbReference type="InterPro" id="IPR002559">
    <property type="entry name" value="Transposase_11"/>
</dbReference>
<dbReference type="EMBL" id="JAAAMJ010000011">
    <property type="protein sequence ID" value="NDV87929.1"/>
    <property type="molecule type" value="Genomic_DNA"/>
</dbReference>
<dbReference type="InterPro" id="IPR008490">
    <property type="entry name" value="Transposase_InsH_N"/>
</dbReference>
<evidence type="ECO:0000256" key="5">
    <source>
        <dbReference type="ARBA" id="ARBA00023172"/>
    </source>
</evidence>
<dbReference type="PANTHER" id="PTHR35604">
    <property type="entry name" value="TRANSPOSASE INSH FOR INSERTION SEQUENCE ELEMENT IS5A-RELATED"/>
    <property type="match status" value="1"/>
</dbReference>
<dbReference type="Proteomes" id="UP000476332">
    <property type="component" value="Unassembled WGS sequence"/>
</dbReference>
<reference evidence="9 10" key="1">
    <citation type="submission" date="2020-01" db="EMBL/GenBank/DDBJ databases">
        <title>Genomes of bacteria type strains.</title>
        <authorList>
            <person name="Chen J."/>
            <person name="Zhu S."/>
            <person name="Chen J."/>
        </authorList>
    </citation>
    <scope>NUCLEOTIDE SEQUENCE [LARGE SCALE GENOMIC DNA]</scope>
    <source>
        <strain evidence="9 10">KCTC 52919</strain>
    </source>
</reference>
<dbReference type="PANTHER" id="PTHR35604:SF2">
    <property type="entry name" value="TRANSPOSASE INSH FOR INSERTION SEQUENCE ELEMENT IS5A-RELATED"/>
    <property type="match status" value="1"/>
</dbReference>
<feature type="region of interest" description="Disordered" evidence="6">
    <location>
        <begin position="283"/>
        <end position="302"/>
    </location>
</feature>
<keyword evidence="4" id="KW-0238">DNA-binding</keyword>